<dbReference type="Gene3D" id="3.40.50.12370">
    <property type="match status" value="1"/>
</dbReference>
<dbReference type="PRINTS" id="PR01438">
    <property type="entry name" value="UNVRSLSTRESS"/>
</dbReference>
<dbReference type="OrthoDB" id="641005at2"/>
<feature type="domain" description="UspA" evidence="2">
    <location>
        <begin position="157"/>
        <end position="277"/>
    </location>
</feature>
<comment type="similarity">
    <text evidence="1">Belongs to the universal stress protein A family.</text>
</comment>
<dbReference type="InterPro" id="IPR006015">
    <property type="entry name" value="Universal_stress_UspA"/>
</dbReference>
<evidence type="ECO:0000256" key="1">
    <source>
        <dbReference type="ARBA" id="ARBA00008791"/>
    </source>
</evidence>
<sequence>MIRRILVALDPDTDTRTAVQYAAELARQHNASVTGLAVVDTGHIEASARGGGIGSMYYAEKLREQMTEEARAVARRLIEEFDDMAEKEGLRHRNTVAEGVPFRRILEDMKVHDLLVVGKEPHFFYSHPEEKTKTLVRVVRESVGPAFIVGAEYRPISRVLIAYDGSDTAARTMQRFAQLRPFGTDVGVEVLTVYDGEDAEARLMLSLVQEYLQEHGFRVTTTARKGNSPEEAIVQFAQEIQADLIVAGAYATTGLKKLLFGSSTSALIEKTIVPLFLYH</sequence>
<reference evidence="4" key="1">
    <citation type="submission" date="2016-11" db="EMBL/GenBank/DDBJ databases">
        <authorList>
            <person name="Varghese N."/>
            <person name="Submissions S."/>
        </authorList>
    </citation>
    <scope>NUCLEOTIDE SEQUENCE [LARGE SCALE GENOMIC DNA]</scope>
    <source>
        <strain evidence="4">DSM 22212</strain>
    </source>
</reference>
<dbReference type="RefSeq" id="WP_072716033.1">
    <property type="nucleotide sequence ID" value="NZ_FRAU01000007.1"/>
</dbReference>
<dbReference type="SUPFAM" id="SSF52402">
    <property type="entry name" value="Adenine nucleotide alpha hydrolases-like"/>
    <property type="match status" value="2"/>
</dbReference>
<dbReference type="Pfam" id="PF00582">
    <property type="entry name" value="Usp"/>
    <property type="match status" value="2"/>
</dbReference>
<dbReference type="InterPro" id="IPR006016">
    <property type="entry name" value="UspA"/>
</dbReference>
<keyword evidence="4" id="KW-1185">Reference proteome</keyword>
<name>A0A1M6W2M0_9BACT</name>
<dbReference type="PANTHER" id="PTHR46268">
    <property type="entry name" value="STRESS RESPONSE PROTEIN NHAX"/>
    <property type="match status" value="1"/>
</dbReference>
<protein>
    <submittedName>
        <fullName evidence="3">Nucleotide-binding universal stress protein, UspA family</fullName>
    </submittedName>
</protein>
<evidence type="ECO:0000313" key="3">
    <source>
        <dbReference type="EMBL" id="SHK88032.1"/>
    </source>
</evidence>
<proteinExistence type="inferred from homology"/>
<accession>A0A1M6W2M0</accession>
<dbReference type="AlphaFoldDB" id="A0A1M6W2M0"/>
<gene>
    <name evidence="3" type="ORF">SAMN04488087_2216</name>
</gene>
<organism evidence="3 4">
    <name type="scientific">Rhodothermus profundi</name>
    <dbReference type="NCBI Taxonomy" id="633813"/>
    <lineage>
        <taxon>Bacteria</taxon>
        <taxon>Pseudomonadati</taxon>
        <taxon>Rhodothermota</taxon>
        <taxon>Rhodothermia</taxon>
        <taxon>Rhodothermales</taxon>
        <taxon>Rhodothermaceae</taxon>
        <taxon>Rhodothermus</taxon>
    </lineage>
</organism>
<evidence type="ECO:0000259" key="2">
    <source>
        <dbReference type="Pfam" id="PF00582"/>
    </source>
</evidence>
<dbReference type="EMBL" id="FRAU01000007">
    <property type="protein sequence ID" value="SHK88032.1"/>
    <property type="molecule type" value="Genomic_DNA"/>
</dbReference>
<dbReference type="Proteomes" id="UP000185812">
    <property type="component" value="Unassembled WGS sequence"/>
</dbReference>
<dbReference type="CDD" id="cd00293">
    <property type="entry name" value="USP-like"/>
    <property type="match status" value="2"/>
</dbReference>
<evidence type="ECO:0000313" key="4">
    <source>
        <dbReference type="Proteomes" id="UP000185812"/>
    </source>
</evidence>
<dbReference type="PANTHER" id="PTHR46268:SF15">
    <property type="entry name" value="UNIVERSAL STRESS PROTEIN HP_0031"/>
    <property type="match status" value="1"/>
</dbReference>
<feature type="domain" description="UspA" evidence="2">
    <location>
        <begin position="1"/>
        <end position="119"/>
    </location>
</feature>